<dbReference type="InterPro" id="IPR038718">
    <property type="entry name" value="SNF2-like_sf"/>
</dbReference>
<dbReference type="FunFam" id="3.40.50.300:FF:000533">
    <property type="entry name" value="Helicase, Snf2 family"/>
    <property type="match status" value="1"/>
</dbReference>
<dbReference type="InterPro" id="IPR000330">
    <property type="entry name" value="SNF2_N"/>
</dbReference>
<feature type="region of interest" description="Disordered" evidence="2">
    <location>
        <begin position="449"/>
        <end position="468"/>
    </location>
</feature>
<dbReference type="InterPro" id="IPR001650">
    <property type="entry name" value="Helicase_C-like"/>
</dbReference>
<dbReference type="SUPFAM" id="SSF52540">
    <property type="entry name" value="P-loop containing nucleoside triphosphate hydrolases"/>
    <property type="match status" value="2"/>
</dbReference>
<proteinExistence type="predicted"/>
<dbReference type="EMBL" id="JAGQHR010000203">
    <property type="protein sequence ID" value="MCA9727630.1"/>
    <property type="molecule type" value="Genomic_DNA"/>
</dbReference>
<reference evidence="5" key="1">
    <citation type="submission" date="2020-04" db="EMBL/GenBank/DDBJ databases">
        <authorList>
            <person name="Zhang T."/>
        </authorList>
    </citation>
    <scope>NUCLEOTIDE SEQUENCE</scope>
    <source>
        <strain evidence="5">HKST-UBA01</strain>
    </source>
</reference>
<feature type="domain" description="Helicase ATP-binding" evidence="3">
    <location>
        <begin position="599"/>
        <end position="793"/>
    </location>
</feature>
<comment type="caution">
    <text evidence="5">The sequence shown here is derived from an EMBL/GenBank/DDBJ whole genome shotgun (WGS) entry which is preliminary data.</text>
</comment>
<keyword evidence="5" id="KW-0347">Helicase</keyword>
<feature type="compositionally biased region" description="Acidic residues" evidence="2">
    <location>
        <begin position="14"/>
        <end position="25"/>
    </location>
</feature>
<dbReference type="Pfam" id="PF00176">
    <property type="entry name" value="SNF2-rel_dom"/>
    <property type="match status" value="1"/>
</dbReference>
<dbReference type="Gene3D" id="3.40.50.10810">
    <property type="entry name" value="Tandem AAA-ATPase domain"/>
    <property type="match status" value="1"/>
</dbReference>
<dbReference type="SMART" id="SM00490">
    <property type="entry name" value="HELICc"/>
    <property type="match status" value="1"/>
</dbReference>
<reference evidence="5" key="2">
    <citation type="journal article" date="2021" name="Microbiome">
        <title>Successional dynamics and alternative stable states in a saline activated sludge microbial community over 9 years.</title>
        <authorList>
            <person name="Wang Y."/>
            <person name="Ye J."/>
            <person name="Ju F."/>
            <person name="Liu L."/>
            <person name="Boyd J.A."/>
            <person name="Deng Y."/>
            <person name="Parks D.H."/>
            <person name="Jiang X."/>
            <person name="Yin X."/>
            <person name="Woodcroft B.J."/>
            <person name="Tyson G.W."/>
            <person name="Hugenholtz P."/>
            <person name="Polz M.F."/>
            <person name="Zhang T."/>
        </authorList>
    </citation>
    <scope>NUCLEOTIDE SEQUENCE</scope>
    <source>
        <strain evidence="5">HKST-UBA01</strain>
    </source>
</reference>
<dbReference type="Proteomes" id="UP000697710">
    <property type="component" value="Unassembled WGS sequence"/>
</dbReference>
<keyword evidence="5" id="KW-0067">ATP-binding</keyword>
<dbReference type="InterPro" id="IPR049730">
    <property type="entry name" value="SNF2/RAD54-like_C"/>
</dbReference>
<accession>A0A956RP96</accession>
<dbReference type="GO" id="GO:0004386">
    <property type="term" value="F:helicase activity"/>
    <property type="evidence" value="ECO:0007669"/>
    <property type="project" value="UniProtKB-KW"/>
</dbReference>
<dbReference type="Pfam" id="PF00271">
    <property type="entry name" value="Helicase_C"/>
    <property type="match status" value="1"/>
</dbReference>
<dbReference type="PROSITE" id="PS51194">
    <property type="entry name" value="HELICASE_CTER"/>
    <property type="match status" value="1"/>
</dbReference>
<dbReference type="GO" id="GO:0005524">
    <property type="term" value="F:ATP binding"/>
    <property type="evidence" value="ECO:0007669"/>
    <property type="project" value="InterPro"/>
</dbReference>
<evidence type="ECO:0000256" key="1">
    <source>
        <dbReference type="ARBA" id="ARBA00022801"/>
    </source>
</evidence>
<dbReference type="SMART" id="SM00487">
    <property type="entry name" value="DEXDc"/>
    <property type="match status" value="1"/>
</dbReference>
<dbReference type="PROSITE" id="PS51192">
    <property type="entry name" value="HELICASE_ATP_BIND_1"/>
    <property type="match status" value="1"/>
</dbReference>
<dbReference type="InterPro" id="IPR022138">
    <property type="entry name" value="DUF3670"/>
</dbReference>
<sequence>MPASERAELFLWGELDEPEEGEDEPDTAHAREHPAVVPPRALRSLLRNVGDGLLYECSDESALEMLWPTRHGRPLASVDLRDDATTPSSVPARDVAASATRTVRSHRLDPWRVEGLGIPPIDSLRFLHALEEGTLARDLAAAPTLRYWQRAAWLAFALLSRGRFVPTLVEEARPGRRGMRALWKPVLTAEPDRRCFLEMVDLMPPVCRAVRPAQGEGERPRHARSARSLLQNFLDTVTDATIRTGLAEAGFPERGRGGRARSSLPGGPVSSWLRSLAWIEDRIELGTQSVEDFAIELRLWNRGVVDPEAGSVHLHLDLEVPESDDPAVEWTLSFHLRASEDPSTSIPAETVWAEPKEVLRRGSRQVPHAQERLLLELARAARVVPAIGRSLEARSPTEAKLTLVEAYDLLAEGAPQLEALGISFQAPDWWKARPERPRYLLYLRPAEDADGSASMEPGTETEEPENRSGTLLAYDWKVALGDAHLTPEEFHALAQAQRPLVRIEGNWVEVRPEDAEVLGRILKERKAHPTLSLPEALRLGLGGLSGRTAVPRPEVHADGWVAHLLDHLGGRAEPEAISPGNGFVGTLRAYQERGVGWLDYLERFGLGGCLADDMGLGKTVQLIALLTHERERARERLARLAAAASSAPPEGAPDEVSSTQAGSASPVAPTLVLAPMSVVGNWQRELQRFGPNLRVLVHHGLTRIKDGTFAQEVGSYDVVISTYALARRDHERLREVLWHRIVLDEAQNIKNPATQQSRAVRALASRHRVALTGTPLENRLSELWSILDFLNPGYLGTLGDFLRRFARPIEKGGSEERRNLLGSLTRPLLLRRLKTDPDVIRDLPEKLEMRIYCNLTQEQAALYQVVVEEMLGRIDRSEGIERRGLVLTALTRLKQICNHPSHYKSDGGAIEGRSGKVERLAEMLEEVLAVGDRALCFTQFTEMGDILQEHLKKRLNVPVSFLHGGTPQAERDRMVEEFQSESGPPIFLLSVRAGGTGLNLTAANHVFHFDRWWNPAVEDQASDRAFRIGQTRNVQVHKFVCVGTLEERIDRIIEEKRSLAEVILRSGESWLAELST</sequence>
<name>A0A956RP96_UNCEI</name>
<dbReference type="GO" id="GO:0016787">
    <property type="term" value="F:hydrolase activity"/>
    <property type="evidence" value="ECO:0007669"/>
    <property type="project" value="UniProtKB-KW"/>
</dbReference>
<evidence type="ECO:0000259" key="3">
    <source>
        <dbReference type="PROSITE" id="PS51192"/>
    </source>
</evidence>
<evidence type="ECO:0000313" key="5">
    <source>
        <dbReference type="EMBL" id="MCA9727630.1"/>
    </source>
</evidence>
<feature type="region of interest" description="Disordered" evidence="2">
    <location>
        <begin position="14"/>
        <end position="34"/>
    </location>
</feature>
<evidence type="ECO:0000256" key="2">
    <source>
        <dbReference type="SAM" id="MobiDB-lite"/>
    </source>
</evidence>
<dbReference type="Gene3D" id="3.40.50.300">
    <property type="entry name" value="P-loop containing nucleotide triphosphate hydrolases"/>
    <property type="match status" value="1"/>
</dbReference>
<dbReference type="CDD" id="cd18793">
    <property type="entry name" value="SF2_C_SNF"/>
    <property type="match status" value="1"/>
</dbReference>
<dbReference type="AlphaFoldDB" id="A0A956RP96"/>
<dbReference type="InterPro" id="IPR014001">
    <property type="entry name" value="Helicase_ATP-bd"/>
</dbReference>
<feature type="region of interest" description="Disordered" evidence="2">
    <location>
        <begin position="639"/>
        <end position="663"/>
    </location>
</feature>
<evidence type="ECO:0000313" key="6">
    <source>
        <dbReference type="Proteomes" id="UP000697710"/>
    </source>
</evidence>
<evidence type="ECO:0000259" key="4">
    <source>
        <dbReference type="PROSITE" id="PS51194"/>
    </source>
</evidence>
<feature type="compositionally biased region" description="Low complexity" evidence="2">
    <location>
        <begin position="639"/>
        <end position="649"/>
    </location>
</feature>
<feature type="domain" description="Helicase C-terminal" evidence="4">
    <location>
        <begin position="916"/>
        <end position="1075"/>
    </location>
</feature>
<keyword evidence="5" id="KW-0547">Nucleotide-binding</keyword>
<gene>
    <name evidence="5" type="ORF">KC729_08100</name>
</gene>
<dbReference type="PANTHER" id="PTHR10799">
    <property type="entry name" value="SNF2/RAD54 HELICASE FAMILY"/>
    <property type="match status" value="1"/>
</dbReference>
<dbReference type="Pfam" id="PF12419">
    <property type="entry name" value="DUF3670"/>
    <property type="match status" value="1"/>
</dbReference>
<keyword evidence="1" id="KW-0378">Hydrolase</keyword>
<dbReference type="InterPro" id="IPR027417">
    <property type="entry name" value="P-loop_NTPase"/>
</dbReference>
<feature type="non-terminal residue" evidence="5">
    <location>
        <position position="1076"/>
    </location>
</feature>
<protein>
    <submittedName>
        <fullName evidence="5">DEAD/DEAH box helicase</fullName>
    </submittedName>
</protein>
<organism evidence="5 6">
    <name type="scientific">Eiseniibacteriota bacterium</name>
    <dbReference type="NCBI Taxonomy" id="2212470"/>
    <lineage>
        <taxon>Bacteria</taxon>
        <taxon>Candidatus Eiseniibacteriota</taxon>
    </lineage>
</organism>